<keyword evidence="1" id="KW-0472">Membrane</keyword>
<dbReference type="EMBL" id="CP058555">
    <property type="protein sequence ID" value="QMV69792.1"/>
    <property type="molecule type" value="Genomic_DNA"/>
</dbReference>
<feature type="transmembrane region" description="Helical" evidence="1">
    <location>
        <begin position="182"/>
        <end position="200"/>
    </location>
</feature>
<evidence type="ECO:0000313" key="2">
    <source>
        <dbReference type="EMBL" id="QMV69792.1"/>
    </source>
</evidence>
<feature type="transmembrane region" description="Helical" evidence="1">
    <location>
        <begin position="159"/>
        <end position="175"/>
    </location>
</feature>
<keyword evidence="1" id="KW-1133">Transmembrane helix</keyword>
<dbReference type="RefSeq" id="WP_182330506.1">
    <property type="nucleotide sequence ID" value="NZ_CP058555.1"/>
</dbReference>
<keyword evidence="1" id="KW-0812">Transmembrane</keyword>
<accession>A0A7G5E717</accession>
<gene>
    <name evidence="2" type="ORF">HS960_19990</name>
</gene>
<feature type="transmembrane region" description="Helical" evidence="1">
    <location>
        <begin position="46"/>
        <end position="63"/>
    </location>
</feature>
<reference evidence="2 3" key="1">
    <citation type="journal article" date="2020" name="G3 (Bethesda)">
        <title>CeMbio - The Caenorhabditis elegans Microbiome Resource.</title>
        <authorList>
            <person name="Dirksen P."/>
            <person name="Assie A."/>
            <person name="Zimmermann J."/>
            <person name="Zhang F."/>
            <person name="Tietje A.M."/>
            <person name="Marsh S.A."/>
            <person name="Felix M.A."/>
            <person name="Shapira M."/>
            <person name="Kaleta C."/>
            <person name="Schulenburg H."/>
            <person name="Samuel B."/>
        </authorList>
    </citation>
    <scope>NUCLEOTIDE SEQUENCE [LARGE SCALE GENOMIC DNA]</scope>
    <source>
        <strain evidence="2 3">BIGb0170</strain>
    </source>
</reference>
<organism evidence="2 3">
    <name type="scientific">Sphingobacterium paramultivorum</name>
    <dbReference type="NCBI Taxonomy" id="2886510"/>
    <lineage>
        <taxon>Bacteria</taxon>
        <taxon>Pseudomonadati</taxon>
        <taxon>Bacteroidota</taxon>
        <taxon>Sphingobacteriia</taxon>
        <taxon>Sphingobacteriales</taxon>
        <taxon>Sphingobacteriaceae</taxon>
        <taxon>Sphingobacterium</taxon>
    </lineage>
</organism>
<protein>
    <submittedName>
        <fullName evidence="2">Oligosaccharide repeat unit polymerase</fullName>
    </submittedName>
</protein>
<feature type="transmembrane region" description="Helical" evidence="1">
    <location>
        <begin position="334"/>
        <end position="352"/>
    </location>
</feature>
<evidence type="ECO:0000313" key="3">
    <source>
        <dbReference type="Proteomes" id="UP000515450"/>
    </source>
</evidence>
<dbReference type="Proteomes" id="UP000515450">
    <property type="component" value="Chromosome"/>
</dbReference>
<feature type="transmembrane region" description="Helical" evidence="1">
    <location>
        <begin position="5"/>
        <end position="26"/>
    </location>
</feature>
<feature type="transmembrane region" description="Helical" evidence="1">
    <location>
        <begin position="112"/>
        <end position="132"/>
    </location>
</feature>
<feature type="transmembrane region" description="Helical" evidence="1">
    <location>
        <begin position="83"/>
        <end position="106"/>
    </location>
</feature>
<name>A0A7G5E717_9SPHI</name>
<sequence length="398" mass="46621">MKNSIIAIVLYFLVLHVFIPGSYYVFNGFRPIYSDFADLPALIKSFFLIVVPLLVSVIILLFLPKRDDIISPNIDGHPITILFYFSVLFKLVVVYMTGGFAAAINGELNGTLANYISIFLNPFTLLLVMLFVQKKRSNIILAVLFYVLSVTLSGSRSGIISMFFVFFIGFSFVAFKDYKKKLFVFLKYGMLITPVIFVLATRMRDAEYDLSMDFLLDQIFGRMSTLETSMLPVHYYDNNLDLEIFYDKYSVWNQLKLGMDAILPGQIFEFDVMPNNYYRFFFLGYDQEFVFENYMSVNLTLPIYLYMKYHYLSGLLTVLYILGFYKLVLCFKKYPLFVIVLLGVFYNVIYFFDWVMVFTQFYTSLLTIVTLKFFVWLLEAFKIDFRKLKEETNSKIEP</sequence>
<feature type="transmembrane region" description="Helical" evidence="1">
    <location>
        <begin position="137"/>
        <end position="153"/>
    </location>
</feature>
<feature type="transmembrane region" description="Helical" evidence="1">
    <location>
        <begin position="303"/>
        <end position="322"/>
    </location>
</feature>
<feature type="transmembrane region" description="Helical" evidence="1">
    <location>
        <begin position="358"/>
        <end position="378"/>
    </location>
</feature>
<dbReference type="AlphaFoldDB" id="A0A7G5E717"/>
<evidence type="ECO:0000256" key="1">
    <source>
        <dbReference type="SAM" id="Phobius"/>
    </source>
</evidence>
<keyword evidence="3" id="KW-1185">Reference proteome</keyword>
<proteinExistence type="predicted"/>